<dbReference type="EMBL" id="FWXV01000023">
    <property type="protein sequence ID" value="SMD27382.1"/>
    <property type="molecule type" value="Genomic_DNA"/>
</dbReference>
<evidence type="ECO:0000313" key="3">
    <source>
        <dbReference type="EMBL" id="SMD27382.1"/>
    </source>
</evidence>
<dbReference type="Proteomes" id="UP000192674">
    <property type="component" value="Unassembled WGS sequence"/>
</dbReference>
<sequence>MVDGVSDYDIVVCGAGAGGLTAAILLGMQGRRVLLVDKLTDTVETFKGELLQPGSLATLESIGALETLRHAGARRIDRLVSAGEDGSELCAMDYRWLPSAYDHCLTHTYKGILDNLIRHLPPGVEFRRGVAVERAVRDKAGRVTGVVLRKDGEVSAGMVVAADGHASKLRGQVGIEVDTTPYDHQVVAIDLTGVPELAHQATTTITREGMRVMYPMPDGGGRLYLQVARGLVNRIGKQGLAAWVDQAVAACPAVAPIAESVRAGVPTCRVLSARRFVAPVFHGAGMPLIGDAAHAVHPMAGQGMNAAIADAVRLAGAFRDVSATDPAAVDAALAEYNRVRRPELQTIAEFSHRFAEMFTTAVGIFGYARSKYILSCHGRNRRLCYKIMHNISGLGYQKFTVLDRLQQLGWPDRTADRLPVRRADVDGHVEATLEPR</sequence>
<dbReference type="Pfam" id="PF01494">
    <property type="entry name" value="FAD_binding_3"/>
    <property type="match status" value="1"/>
</dbReference>
<dbReference type="Gene3D" id="3.50.50.60">
    <property type="entry name" value="FAD/NAD(P)-binding domain"/>
    <property type="match status" value="2"/>
</dbReference>
<dbReference type="PANTHER" id="PTHR43476">
    <property type="entry name" value="3-(3-HYDROXY-PHENYL)PROPIONATE/3-HYDROXYCINNAMIC ACID HYDROXYLASE"/>
    <property type="match status" value="1"/>
</dbReference>
<dbReference type="SUPFAM" id="SSF51905">
    <property type="entry name" value="FAD/NAD(P)-binding domain"/>
    <property type="match status" value="1"/>
</dbReference>
<protein>
    <submittedName>
        <fullName evidence="3">2-polyprenyl-6-methoxyphenol hydroxylase</fullName>
    </submittedName>
</protein>
<keyword evidence="1" id="KW-0560">Oxidoreductase</keyword>
<dbReference type="InterPro" id="IPR050631">
    <property type="entry name" value="PheA/TfdB_FAD_monoxygenase"/>
</dbReference>
<dbReference type="PRINTS" id="PR00420">
    <property type="entry name" value="RNGMNOXGNASE"/>
</dbReference>
<accession>A0A1Y5YDH5</accession>
<keyword evidence="4" id="KW-1185">Reference proteome</keyword>
<name>A0A1Y5YDH5_KIBAR</name>
<dbReference type="GO" id="GO:0016491">
    <property type="term" value="F:oxidoreductase activity"/>
    <property type="evidence" value="ECO:0007669"/>
    <property type="project" value="UniProtKB-KW"/>
</dbReference>
<reference evidence="3 4" key="1">
    <citation type="submission" date="2017-04" db="EMBL/GenBank/DDBJ databases">
        <authorList>
            <person name="Afonso C.L."/>
            <person name="Miller P.J."/>
            <person name="Scott M.A."/>
            <person name="Spackman E."/>
            <person name="Goraichik I."/>
            <person name="Dimitrov K.M."/>
            <person name="Suarez D.L."/>
            <person name="Swayne D.E."/>
        </authorList>
    </citation>
    <scope>NUCLEOTIDE SEQUENCE [LARGE SCALE GENOMIC DNA]</scope>
    <source>
        <strain evidence="3 4">DSM 43828</strain>
    </source>
</reference>
<feature type="domain" description="FAD-binding" evidence="2">
    <location>
        <begin position="8"/>
        <end position="350"/>
    </location>
</feature>
<evidence type="ECO:0000256" key="1">
    <source>
        <dbReference type="ARBA" id="ARBA00023002"/>
    </source>
</evidence>
<dbReference type="AlphaFoldDB" id="A0A1Y5YDH5"/>
<evidence type="ECO:0000313" key="4">
    <source>
        <dbReference type="Proteomes" id="UP000192674"/>
    </source>
</evidence>
<organism evidence="3 4">
    <name type="scientific">Kibdelosporangium aridum</name>
    <dbReference type="NCBI Taxonomy" id="2030"/>
    <lineage>
        <taxon>Bacteria</taxon>
        <taxon>Bacillati</taxon>
        <taxon>Actinomycetota</taxon>
        <taxon>Actinomycetes</taxon>
        <taxon>Pseudonocardiales</taxon>
        <taxon>Pseudonocardiaceae</taxon>
        <taxon>Kibdelosporangium</taxon>
    </lineage>
</organism>
<evidence type="ECO:0000259" key="2">
    <source>
        <dbReference type="Pfam" id="PF01494"/>
    </source>
</evidence>
<gene>
    <name evidence="3" type="ORF">SAMN05661093_10989</name>
</gene>
<dbReference type="PANTHER" id="PTHR43476:SF5">
    <property type="entry name" value="FAD-DEPENDENT MONOOXYGENASE"/>
    <property type="match status" value="1"/>
</dbReference>
<proteinExistence type="predicted"/>
<dbReference type="InterPro" id="IPR002938">
    <property type="entry name" value="FAD-bd"/>
</dbReference>
<dbReference type="InterPro" id="IPR036188">
    <property type="entry name" value="FAD/NAD-bd_sf"/>
</dbReference>
<dbReference type="GO" id="GO:0071949">
    <property type="term" value="F:FAD binding"/>
    <property type="evidence" value="ECO:0007669"/>
    <property type="project" value="InterPro"/>
</dbReference>